<dbReference type="GO" id="GO:0050661">
    <property type="term" value="F:NADP binding"/>
    <property type="evidence" value="ECO:0007669"/>
    <property type="project" value="InterPro"/>
</dbReference>
<organism evidence="17 18">
    <name type="scientific">Actinobacillus delphinicola</name>
    <dbReference type="NCBI Taxonomy" id="51161"/>
    <lineage>
        <taxon>Bacteria</taxon>
        <taxon>Pseudomonadati</taxon>
        <taxon>Pseudomonadota</taxon>
        <taxon>Gammaproteobacteria</taxon>
        <taxon>Pasteurellales</taxon>
        <taxon>Pasteurellaceae</taxon>
        <taxon>Actinobacillus</taxon>
    </lineage>
</organism>
<comment type="miscellaneous">
    <text evidence="8">During catalysis, the active site Cys acts as a nucleophile attacking the alpha-carbonyl group of tRNA-bound glutamate with the formation of a thioester intermediate between enzyme and glutamate, and the concomitant release of tRNA(Glu). The thioester intermediate is finally reduced by direct hydride transfer from NADPH, to form the product GSA.</text>
</comment>
<dbReference type="InterPro" id="IPR015896">
    <property type="entry name" value="4pyrrol_synth_GluRdtase_dimer"/>
</dbReference>
<comment type="subunit">
    <text evidence="8">Homodimer.</text>
</comment>
<feature type="binding site" evidence="8 11">
    <location>
        <begin position="192"/>
        <end position="197"/>
    </location>
    <ligand>
        <name>NADP(+)</name>
        <dbReference type="ChEBI" id="CHEBI:58349"/>
    </ligand>
</feature>
<comment type="domain">
    <text evidence="8">Possesses an unusual extended V-shaped dimeric structure with each monomer consisting of three distinct domains arranged along a curved 'spinal' alpha-helix. The N-terminal catalytic domain specifically recognizes the glutamate moiety of the substrate. The second domain is the NADPH-binding domain, and the third C-terminal domain is responsible for dimerization.</text>
</comment>
<feature type="binding site" evidence="8 10">
    <location>
        <begin position="117"/>
        <end position="119"/>
    </location>
    <ligand>
        <name>substrate</name>
    </ligand>
</feature>
<evidence type="ECO:0000256" key="4">
    <source>
        <dbReference type="ARBA" id="ARBA00022857"/>
    </source>
</evidence>
<keyword evidence="6 8" id="KW-0627">Porphyrin biosynthesis</keyword>
<dbReference type="InterPro" id="IPR015895">
    <property type="entry name" value="4pyrrol_synth_GluRdtase_N"/>
</dbReference>
<dbReference type="InterPro" id="IPR000343">
    <property type="entry name" value="4pyrrol_synth_GluRdtase"/>
</dbReference>
<evidence type="ECO:0000256" key="1">
    <source>
        <dbReference type="ARBA" id="ARBA00005059"/>
    </source>
</evidence>
<evidence type="ECO:0000259" key="14">
    <source>
        <dbReference type="Pfam" id="PF00745"/>
    </source>
</evidence>
<evidence type="ECO:0000313" key="18">
    <source>
        <dbReference type="Proteomes" id="UP000279799"/>
    </source>
</evidence>
<dbReference type="Gene3D" id="3.40.50.720">
    <property type="entry name" value="NAD(P)-binding Rossmann-like Domain"/>
    <property type="match status" value="1"/>
</dbReference>
<dbReference type="RefSeq" id="WP_126599803.1">
    <property type="nucleotide sequence ID" value="NZ_LR134510.1"/>
</dbReference>
<dbReference type="PIRSF" id="PIRSF000445">
    <property type="entry name" value="4pyrrol_synth_GluRdtase"/>
    <property type="match status" value="1"/>
</dbReference>
<evidence type="ECO:0000256" key="5">
    <source>
        <dbReference type="ARBA" id="ARBA00023002"/>
    </source>
</evidence>
<evidence type="ECO:0000256" key="3">
    <source>
        <dbReference type="ARBA" id="ARBA00012970"/>
    </source>
</evidence>
<feature type="site" description="Important for activity" evidence="8 12">
    <location>
        <position position="102"/>
    </location>
</feature>
<dbReference type="GO" id="GO:0008883">
    <property type="term" value="F:glutamyl-tRNA reductase activity"/>
    <property type="evidence" value="ECO:0007669"/>
    <property type="project" value="UniProtKB-UniRule"/>
</dbReference>
<comment type="pathway">
    <text evidence="1 8 13">Porphyrin-containing compound metabolism; protoporphyrin-IX biosynthesis; 5-aminolevulinate from L-glutamyl-tRNA(Glu): step 1/2.</text>
</comment>
<dbReference type="OrthoDB" id="110209at2"/>
<keyword evidence="4 8" id="KW-0521">NADP</keyword>
<dbReference type="SUPFAM" id="SSF69742">
    <property type="entry name" value="Glutamyl tRNA-reductase catalytic, N-terminal domain"/>
    <property type="match status" value="1"/>
</dbReference>
<dbReference type="EMBL" id="LR134510">
    <property type="protein sequence ID" value="VEJ09672.1"/>
    <property type="molecule type" value="Genomic_DNA"/>
</dbReference>
<dbReference type="AlphaFoldDB" id="A0A448TUJ9"/>
<evidence type="ECO:0000256" key="13">
    <source>
        <dbReference type="RuleBase" id="RU000584"/>
    </source>
</evidence>
<keyword evidence="18" id="KW-1185">Reference proteome</keyword>
<evidence type="ECO:0000256" key="11">
    <source>
        <dbReference type="PIRSR" id="PIRSR000445-3"/>
    </source>
</evidence>
<feature type="active site" description="Nucleophile" evidence="8 9">
    <location>
        <position position="57"/>
    </location>
</feature>
<dbReference type="EC" id="1.2.1.70" evidence="3 8"/>
<dbReference type="Pfam" id="PF05201">
    <property type="entry name" value="GlutR_N"/>
    <property type="match status" value="1"/>
</dbReference>
<gene>
    <name evidence="8 17" type="primary">hemA</name>
    <name evidence="17" type="ORF">NCTC12871_01149</name>
</gene>
<name>A0A448TUJ9_9PAST</name>
<dbReference type="KEGG" id="adp:NCTC12871_01149"/>
<keyword evidence="5 8" id="KW-0560">Oxidoreductase</keyword>
<dbReference type="UniPathway" id="UPA00251">
    <property type="reaction ID" value="UER00316"/>
</dbReference>
<feature type="binding site" evidence="8 10">
    <location>
        <position position="112"/>
    </location>
    <ligand>
        <name>substrate</name>
    </ligand>
</feature>
<dbReference type="GO" id="GO:0019353">
    <property type="term" value="P:protoporphyrinogen IX biosynthetic process from glutamate"/>
    <property type="evidence" value="ECO:0007669"/>
    <property type="project" value="TreeGrafter"/>
</dbReference>
<dbReference type="PANTHER" id="PTHR43013:SF1">
    <property type="entry name" value="GLUTAMYL-TRNA REDUCTASE"/>
    <property type="match status" value="1"/>
</dbReference>
<dbReference type="SUPFAM" id="SSF69075">
    <property type="entry name" value="Glutamyl tRNA-reductase dimerization domain"/>
    <property type="match status" value="1"/>
</dbReference>
<evidence type="ECO:0000256" key="10">
    <source>
        <dbReference type="PIRSR" id="PIRSR000445-2"/>
    </source>
</evidence>
<evidence type="ECO:0000256" key="9">
    <source>
        <dbReference type="PIRSR" id="PIRSR000445-1"/>
    </source>
</evidence>
<feature type="domain" description="Quinate/shikimate 5-dehydrogenase/glutamyl-tRNA reductase" evidence="15">
    <location>
        <begin position="179"/>
        <end position="304"/>
    </location>
</feature>
<feature type="binding site" evidence="8 10">
    <location>
        <position position="123"/>
    </location>
    <ligand>
        <name>substrate</name>
    </ligand>
</feature>
<dbReference type="Proteomes" id="UP000279799">
    <property type="component" value="Chromosome"/>
</dbReference>
<sequence>MQPTPAKTLALYNVGISYEKANTNIRGRFSLNNAAQEALLKEAKSLGLNALFVLSTCNRTEIMGFAHHPYELINLLLKHCQGSMDVFSEVAIIHKDTQAINHLFRTASGLNSQILGDHEIAGQLKLAFQQARDMGTVNVYLDRLFNTVLQASKEVKSCTQFSMGTTSVAYAAVKYLLDNIENTSEKNILLYGLGKIGKNTCKHLLTHTDSQISLINRTHATALKFQEELPNLIVHEESHLVNAIQANDILIVSTGADKPTITPDLISPERSLTILDLSIPENVAPEIKNFSNVTVMNVDALSKVTDATIENRQAKIPLVEKIIDNYQQEFLDWVAQRKLSPTIQALKQAFTDIQQKEIAGAARNIENFNPEQANVLSGRIIQKILNQFVTYLKDPNTSIDSSTQLIQDIFNLTESNQYEHH</sequence>
<dbReference type="HAMAP" id="MF_00087">
    <property type="entry name" value="Glu_tRNA_reductase"/>
    <property type="match status" value="1"/>
</dbReference>
<evidence type="ECO:0000256" key="12">
    <source>
        <dbReference type="PIRSR" id="PIRSR000445-4"/>
    </source>
</evidence>
<feature type="domain" description="Glutamyl-tRNA reductase N-terminal" evidence="16">
    <location>
        <begin position="14"/>
        <end position="159"/>
    </location>
</feature>
<proteinExistence type="inferred from homology"/>
<accession>A0A448TUJ9</accession>
<dbReference type="InterPro" id="IPR036453">
    <property type="entry name" value="GluRdtase_dimer_dom_sf"/>
</dbReference>
<reference evidence="17 18" key="1">
    <citation type="submission" date="2018-12" db="EMBL/GenBank/DDBJ databases">
        <authorList>
            <consortium name="Pathogen Informatics"/>
        </authorList>
    </citation>
    <scope>NUCLEOTIDE SEQUENCE [LARGE SCALE GENOMIC DNA]</scope>
    <source>
        <strain evidence="17 18">NCTC12871</strain>
    </source>
</reference>
<comment type="similarity">
    <text evidence="2 8 13">Belongs to the glutamyl-tRNA reductase family.</text>
</comment>
<dbReference type="NCBIfam" id="TIGR01035">
    <property type="entry name" value="hemA"/>
    <property type="match status" value="1"/>
</dbReference>
<comment type="catalytic activity">
    <reaction evidence="7 8 13">
        <text>(S)-4-amino-5-oxopentanoate + tRNA(Glu) + NADP(+) = L-glutamyl-tRNA(Glu) + NADPH + H(+)</text>
        <dbReference type="Rhea" id="RHEA:12344"/>
        <dbReference type="Rhea" id="RHEA-COMP:9663"/>
        <dbReference type="Rhea" id="RHEA-COMP:9680"/>
        <dbReference type="ChEBI" id="CHEBI:15378"/>
        <dbReference type="ChEBI" id="CHEBI:57501"/>
        <dbReference type="ChEBI" id="CHEBI:57783"/>
        <dbReference type="ChEBI" id="CHEBI:58349"/>
        <dbReference type="ChEBI" id="CHEBI:78442"/>
        <dbReference type="ChEBI" id="CHEBI:78520"/>
        <dbReference type="EC" id="1.2.1.70"/>
    </reaction>
</comment>
<feature type="binding site" evidence="8 10">
    <location>
        <begin position="56"/>
        <end position="59"/>
    </location>
    <ligand>
        <name>substrate</name>
    </ligand>
</feature>
<dbReference type="InterPro" id="IPR036291">
    <property type="entry name" value="NAD(P)-bd_dom_sf"/>
</dbReference>
<dbReference type="Gene3D" id="3.30.460.30">
    <property type="entry name" value="Glutamyl-tRNA reductase, N-terminal domain"/>
    <property type="match status" value="1"/>
</dbReference>
<comment type="function">
    <text evidence="8">Catalyzes the NADPH-dependent reduction of glutamyl-tRNA(Glu) to glutamate 1-semialdehyde (GSA).</text>
</comment>
<evidence type="ECO:0000256" key="6">
    <source>
        <dbReference type="ARBA" id="ARBA00023244"/>
    </source>
</evidence>
<dbReference type="Pfam" id="PF00745">
    <property type="entry name" value="GlutR_dimer"/>
    <property type="match status" value="1"/>
</dbReference>
<evidence type="ECO:0000313" key="17">
    <source>
        <dbReference type="EMBL" id="VEJ09672.1"/>
    </source>
</evidence>
<protein>
    <recommendedName>
        <fullName evidence="3 8">Glutamyl-tRNA reductase</fullName>
        <shortName evidence="8">GluTR</shortName>
        <ecNumber evidence="3 8">1.2.1.70</ecNumber>
    </recommendedName>
</protein>
<evidence type="ECO:0000259" key="15">
    <source>
        <dbReference type="Pfam" id="PF01488"/>
    </source>
</evidence>
<dbReference type="PANTHER" id="PTHR43013">
    <property type="entry name" value="GLUTAMYL-TRNA REDUCTASE"/>
    <property type="match status" value="1"/>
</dbReference>
<dbReference type="Pfam" id="PF01488">
    <property type="entry name" value="Shikimate_DH"/>
    <property type="match status" value="1"/>
</dbReference>
<feature type="domain" description="Tetrapyrrole biosynthesis glutamyl-tRNA reductase dimerisation" evidence="14">
    <location>
        <begin position="319"/>
        <end position="412"/>
    </location>
</feature>
<dbReference type="SUPFAM" id="SSF51735">
    <property type="entry name" value="NAD(P)-binding Rossmann-fold domains"/>
    <property type="match status" value="1"/>
</dbReference>
<dbReference type="InterPro" id="IPR036343">
    <property type="entry name" value="GluRdtase_N_sf"/>
</dbReference>
<dbReference type="InterPro" id="IPR006151">
    <property type="entry name" value="Shikm_DH/Glu-tRNA_Rdtase"/>
</dbReference>
<evidence type="ECO:0000256" key="2">
    <source>
        <dbReference type="ARBA" id="ARBA00005916"/>
    </source>
</evidence>
<evidence type="ECO:0000256" key="7">
    <source>
        <dbReference type="ARBA" id="ARBA00047464"/>
    </source>
</evidence>
<evidence type="ECO:0000259" key="16">
    <source>
        <dbReference type="Pfam" id="PF05201"/>
    </source>
</evidence>
<evidence type="ECO:0000256" key="8">
    <source>
        <dbReference type="HAMAP-Rule" id="MF_00087"/>
    </source>
</evidence>